<reference evidence="2 3" key="1">
    <citation type="submission" date="2020-11" db="EMBL/GenBank/DDBJ databases">
        <title>Pseudomonas fulva producing VIM-24.</title>
        <authorList>
            <person name="Liu S."/>
        </authorList>
    </citation>
    <scope>NUCLEOTIDE SEQUENCE [LARGE SCALE GENOMIC DNA]</scope>
    <source>
        <strain evidence="2 3">ZDHY414</strain>
        <plasmid evidence="2 3">pVIM-24-ZDHY414</plasmid>
    </source>
</reference>
<dbReference type="InterPro" id="IPR050128">
    <property type="entry name" value="Sulfate_adenylyltrnsfr_sub2"/>
</dbReference>
<name>A0A7S9LNC8_9PSED</name>
<feature type="domain" description="Phosphoadenosine phosphosulphate reductase" evidence="1">
    <location>
        <begin position="25"/>
        <end position="214"/>
    </location>
</feature>
<proteinExistence type="predicted"/>
<dbReference type="PANTHER" id="PTHR43196:SF2">
    <property type="entry name" value="PHOSPHOADENOSINE PHOSPHOSULFATE REDUCTASE"/>
    <property type="match status" value="1"/>
</dbReference>
<dbReference type="Pfam" id="PF01507">
    <property type="entry name" value="PAPS_reduct"/>
    <property type="match status" value="1"/>
</dbReference>
<protein>
    <submittedName>
        <fullName evidence="2">Phosphoadenosine phosphosulfate reductase family protein</fullName>
    </submittedName>
</protein>
<keyword evidence="2" id="KW-0614">Plasmid</keyword>
<dbReference type="SUPFAM" id="SSF52402">
    <property type="entry name" value="Adenine nucleotide alpha hydrolases-like"/>
    <property type="match status" value="1"/>
</dbReference>
<organism evidence="2 3">
    <name type="scientific">Pseudomonas fulva</name>
    <dbReference type="NCBI Taxonomy" id="47880"/>
    <lineage>
        <taxon>Bacteria</taxon>
        <taxon>Pseudomonadati</taxon>
        <taxon>Pseudomonadota</taxon>
        <taxon>Gammaproteobacteria</taxon>
        <taxon>Pseudomonadales</taxon>
        <taxon>Pseudomonadaceae</taxon>
        <taxon>Pseudomonas</taxon>
    </lineage>
</organism>
<dbReference type="AlphaFoldDB" id="A0A7S9LNC8"/>
<geneLocation type="plasmid" evidence="2 3">
    <name>pVIM-24-ZDHY414</name>
</geneLocation>
<dbReference type="InterPro" id="IPR014729">
    <property type="entry name" value="Rossmann-like_a/b/a_fold"/>
</dbReference>
<dbReference type="PANTHER" id="PTHR43196">
    <property type="entry name" value="SULFATE ADENYLYLTRANSFERASE SUBUNIT 2"/>
    <property type="match status" value="1"/>
</dbReference>
<dbReference type="EMBL" id="CP064948">
    <property type="protein sequence ID" value="QPH51825.1"/>
    <property type="molecule type" value="Genomic_DNA"/>
</dbReference>
<evidence type="ECO:0000313" key="3">
    <source>
        <dbReference type="Proteomes" id="UP000594430"/>
    </source>
</evidence>
<evidence type="ECO:0000259" key="1">
    <source>
        <dbReference type="Pfam" id="PF01507"/>
    </source>
</evidence>
<sequence length="387" mass="43433">MPMLPPVATTPEIDSVLQQKTVVAFGVSGGKDSIAGLIATHRYLNSIGFTGPRLAVHADLGSVEWDQSLFKCQEAAEKLGWEMDVTTRQAGGMMERWLSRWSNNTQRYTDLSCVQLILPWSTPSMRFCTSELKVAVIRSRLKKLYPDYNIVNATGIRREESSSRAKMPIAKHDPQTARRGFEGYQWNPIIEWSVGEVWGAIASEGLDPHEAYTRFNMSRVSCRWCIMSSGPDLYNATLDPAGHELYRQMVDLEIDSTFAFQSNKWLGDVNQTLLSSETKDRLELAKAAAARRKVLEAGIPNHLRFEKQWPTCIPSLQEASLLAEIRIEVAAGIGLNIKCTDATSVIQRYEELTELKHLKHGIPVPEDLGLEQLIPAVQIQPQQLSFF</sequence>
<dbReference type="RefSeq" id="WP_191087945.1">
    <property type="nucleotide sequence ID" value="NZ_CP064945.1"/>
</dbReference>
<dbReference type="Gene3D" id="3.40.50.620">
    <property type="entry name" value="HUPs"/>
    <property type="match status" value="1"/>
</dbReference>
<accession>A0A7S9LNC8</accession>
<dbReference type="GO" id="GO:0003824">
    <property type="term" value="F:catalytic activity"/>
    <property type="evidence" value="ECO:0007669"/>
    <property type="project" value="InterPro"/>
</dbReference>
<gene>
    <name evidence="2" type="ORF">IZU98_26560</name>
</gene>
<evidence type="ECO:0000313" key="2">
    <source>
        <dbReference type="EMBL" id="QPH51825.1"/>
    </source>
</evidence>
<dbReference type="Proteomes" id="UP000594430">
    <property type="component" value="Plasmid pVIM-24-ZDHY414"/>
</dbReference>
<dbReference type="InterPro" id="IPR002500">
    <property type="entry name" value="PAPS_reduct_dom"/>
</dbReference>